<organism evidence="2 3">
    <name type="scientific">Mycena alexandri</name>
    <dbReference type="NCBI Taxonomy" id="1745969"/>
    <lineage>
        <taxon>Eukaryota</taxon>
        <taxon>Fungi</taxon>
        <taxon>Dikarya</taxon>
        <taxon>Basidiomycota</taxon>
        <taxon>Agaricomycotina</taxon>
        <taxon>Agaricomycetes</taxon>
        <taxon>Agaricomycetidae</taxon>
        <taxon>Agaricales</taxon>
        <taxon>Marasmiineae</taxon>
        <taxon>Mycenaceae</taxon>
        <taxon>Mycena</taxon>
    </lineage>
</organism>
<protein>
    <submittedName>
        <fullName evidence="2">Uncharacterized protein</fullName>
    </submittedName>
</protein>
<gene>
    <name evidence="2" type="ORF">C8F04DRAFT_1230434</name>
</gene>
<name>A0AAD6XAJ9_9AGAR</name>
<feature type="region of interest" description="Disordered" evidence="1">
    <location>
        <begin position="151"/>
        <end position="188"/>
    </location>
</feature>
<dbReference type="Proteomes" id="UP001218188">
    <property type="component" value="Unassembled WGS sequence"/>
</dbReference>
<dbReference type="AlphaFoldDB" id="A0AAD6XAJ9"/>
<accession>A0AAD6XAJ9</accession>
<evidence type="ECO:0000313" key="2">
    <source>
        <dbReference type="EMBL" id="KAJ7041390.1"/>
    </source>
</evidence>
<comment type="caution">
    <text evidence="2">The sequence shown here is derived from an EMBL/GenBank/DDBJ whole genome shotgun (WGS) entry which is preliminary data.</text>
</comment>
<dbReference type="EMBL" id="JARJCM010000017">
    <property type="protein sequence ID" value="KAJ7041390.1"/>
    <property type="molecule type" value="Genomic_DNA"/>
</dbReference>
<evidence type="ECO:0000256" key="1">
    <source>
        <dbReference type="SAM" id="MobiDB-lite"/>
    </source>
</evidence>
<sequence length="482" mass="52462">MTVWLFAPLPGLEHSGTARESISTYVKTSVSSPVQERTLVAVSAVKTCAARLSCKTRPPPPMSFGVCQGSYRGGVRHTCGARGTQYAPDVWRWAGPVLIPLAAPAPKRAQRRHRGREAVWRGGAAQCAKHPWSPWRRARPGIARRRDVYRGVQRSGRGAQHRETRIGGRSWFRSRSPPAGAQSESSAANEAGMGLLREGGGVRRTHSARGTHHAPKLGNGVVAGLIPPPRPAHQLSEWRHRGRERVDGASEVPSLPGMRVSGVGTWRGVWRTCAMHLWRRLSRGERRRIAPRRGGASFVTARCPARKELPPPPARLGEHEGWSGESRQYAADDVYVCRMHACATEGRARKVLINKSTPLIDVDVDDGRLIAEAMAIPALPLSTPPFCCSFGSSSGSNYLKNNQPSMFICMRVLTGLHGSRVTRQPAARPAPASAEKPQAVVGNDGLVRYSSSSSVGQISCAPRSGTRLVQNTYLQVVLDRMR</sequence>
<proteinExistence type="predicted"/>
<evidence type="ECO:0000313" key="3">
    <source>
        <dbReference type="Proteomes" id="UP001218188"/>
    </source>
</evidence>
<keyword evidence="3" id="KW-1185">Reference proteome</keyword>
<reference evidence="2" key="1">
    <citation type="submission" date="2023-03" db="EMBL/GenBank/DDBJ databases">
        <title>Massive genome expansion in bonnet fungi (Mycena s.s.) driven by repeated elements and novel gene families across ecological guilds.</title>
        <authorList>
            <consortium name="Lawrence Berkeley National Laboratory"/>
            <person name="Harder C.B."/>
            <person name="Miyauchi S."/>
            <person name="Viragh M."/>
            <person name="Kuo A."/>
            <person name="Thoen E."/>
            <person name="Andreopoulos B."/>
            <person name="Lu D."/>
            <person name="Skrede I."/>
            <person name="Drula E."/>
            <person name="Henrissat B."/>
            <person name="Morin E."/>
            <person name="Kohler A."/>
            <person name="Barry K."/>
            <person name="LaButti K."/>
            <person name="Morin E."/>
            <person name="Salamov A."/>
            <person name="Lipzen A."/>
            <person name="Mereny Z."/>
            <person name="Hegedus B."/>
            <person name="Baldrian P."/>
            <person name="Stursova M."/>
            <person name="Weitz H."/>
            <person name="Taylor A."/>
            <person name="Grigoriev I.V."/>
            <person name="Nagy L.G."/>
            <person name="Martin F."/>
            <person name="Kauserud H."/>
        </authorList>
    </citation>
    <scope>NUCLEOTIDE SEQUENCE</scope>
    <source>
        <strain evidence="2">CBHHK200</strain>
    </source>
</reference>